<proteinExistence type="predicted"/>
<name>X6N544_RETFI</name>
<evidence type="ECO:0000313" key="2">
    <source>
        <dbReference type="Proteomes" id="UP000023152"/>
    </source>
</evidence>
<dbReference type="EMBL" id="ASPP01011970">
    <property type="protein sequence ID" value="ETO21063.1"/>
    <property type="molecule type" value="Genomic_DNA"/>
</dbReference>
<reference evidence="1 2" key="1">
    <citation type="journal article" date="2013" name="Curr. Biol.">
        <title>The Genome of the Foraminiferan Reticulomyxa filosa.</title>
        <authorList>
            <person name="Glockner G."/>
            <person name="Hulsmann N."/>
            <person name="Schleicher M."/>
            <person name="Noegel A.A."/>
            <person name="Eichinger L."/>
            <person name="Gallinger C."/>
            <person name="Pawlowski J."/>
            <person name="Sierra R."/>
            <person name="Euteneuer U."/>
            <person name="Pillet L."/>
            <person name="Moustafa A."/>
            <person name="Platzer M."/>
            <person name="Groth M."/>
            <person name="Szafranski K."/>
            <person name="Schliwa M."/>
        </authorList>
    </citation>
    <scope>NUCLEOTIDE SEQUENCE [LARGE SCALE GENOMIC DNA]</scope>
</reference>
<protein>
    <submittedName>
        <fullName evidence="1">Uncharacterized protein</fullName>
    </submittedName>
</protein>
<evidence type="ECO:0000313" key="1">
    <source>
        <dbReference type="EMBL" id="ETO21063.1"/>
    </source>
</evidence>
<comment type="caution">
    <text evidence="1">The sequence shown here is derived from an EMBL/GenBank/DDBJ whole genome shotgun (WGS) entry which is preliminary data.</text>
</comment>
<keyword evidence="2" id="KW-1185">Reference proteome</keyword>
<dbReference type="AlphaFoldDB" id="X6N544"/>
<dbReference type="Proteomes" id="UP000023152">
    <property type="component" value="Unassembled WGS sequence"/>
</dbReference>
<accession>X6N544</accession>
<gene>
    <name evidence="1" type="ORF">RFI_16141</name>
</gene>
<organism evidence="1 2">
    <name type="scientific">Reticulomyxa filosa</name>
    <dbReference type="NCBI Taxonomy" id="46433"/>
    <lineage>
        <taxon>Eukaryota</taxon>
        <taxon>Sar</taxon>
        <taxon>Rhizaria</taxon>
        <taxon>Retaria</taxon>
        <taxon>Foraminifera</taxon>
        <taxon>Monothalamids</taxon>
        <taxon>Reticulomyxidae</taxon>
        <taxon>Reticulomyxa</taxon>
    </lineage>
</organism>
<sequence length="115" mass="13262">MTFIRHKSYQVEAKIIENTTKMEKIICPLNPKKKKKLWGSYDIELPTLPASDMGCALFNNERNTLKRPQVKNNDTCLELTDGYVSKLGIAHGWNKVKHLSDWITLSSYTTNNIYD</sequence>